<dbReference type="EMBL" id="KQ435729">
    <property type="protein sequence ID" value="KOX77655.1"/>
    <property type="molecule type" value="Genomic_DNA"/>
</dbReference>
<accession>A0A0M9A5I1</accession>
<evidence type="ECO:0000313" key="2">
    <source>
        <dbReference type="Proteomes" id="UP000053105"/>
    </source>
</evidence>
<evidence type="ECO:0000313" key="1">
    <source>
        <dbReference type="EMBL" id="KOX77655.1"/>
    </source>
</evidence>
<gene>
    <name evidence="1" type="ORF">WN51_09320</name>
</gene>
<proteinExistence type="predicted"/>
<dbReference type="AlphaFoldDB" id="A0A0M9A5I1"/>
<reference evidence="1 2" key="1">
    <citation type="submission" date="2015-07" db="EMBL/GenBank/DDBJ databases">
        <title>The genome of Melipona quadrifasciata.</title>
        <authorList>
            <person name="Pan H."/>
            <person name="Kapheim K."/>
        </authorList>
    </citation>
    <scope>NUCLEOTIDE SEQUENCE [LARGE SCALE GENOMIC DNA]</scope>
    <source>
        <strain evidence="1">0111107301</strain>
        <tissue evidence="1">Whole body</tissue>
    </source>
</reference>
<protein>
    <submittedName>
        <fullName evidence="1">Uncharacterized protein</fullName>
    </submittedName>
</protein>
<keyword evidence="2" id="KW-1185">Reference proteome</keyword>
<dbReference type="Proteomes" id="UP000053105">
    <property type="component" value="Unassembled WGS sequence"/>
</dbReference>
<organism evidence="1 2">
    <name type="scientific">Melipona quadrifasciata</name>
    <dbReference type="NCBI Taxonomy" id="166423"/>
    <lineage>
        <taxon>Eukaryota</taxon>
        <taxon>Metazoa</taxon>
        <taxon>Ecdysozoa</taxon>
        <taxon>Arthropoda</taxon>
        <taxon>Hexapoda</taxon>
        <taxon>Insecta</taxon>
        <taxon>Pterygota</taxon>
        <taxon>Neoptera</taxon>
        <taxon>Endopterygota</taxon>
        <taxon>Hymenoptera</taxon>
        <taxon>Apocrita</taxon>
        <taxon>Aculeata</taxon>
        <taxon>Apoidea</taxon>
        <taxon>Anthophila</taxon>
        <taxon>Apidae</taxon>
        <taxon>Melipona</taxon>
    </lineage>
</organism>
<sequence>MTDENLKNSTTLTTTELTPDIINPFADRIYLFASQGSLQTIVIKIESNVKEGKAPPRNRRSQPNCSFGKWQKCFLIIEHCDFTALDLIIQTILVKPNAKVTIVAKRGQRCRRVLADPFVRSPRKYILETALGNVNIFNFASEMGGRTLLNSFLFGESRNMMYTMAGLTVPVEMECANQTVRDYSYDKYNYSVAHRVEVNQLSDKSVKMRSTLVAIAKDCTAYSYDRTIQASQTQPTTRQKKNILSVSTRFCREGRFLFETDEIISMIFPSQMKLPQLRELLSSEVSAISRTRGERGVQPDCIVVLLE</sequence>
<name>A0A0M9A5I1_9HYME</name>